<keyword evidence="1" id="KW-0472">Membrane</keyword>
<keyword evidence="3" id="KW-1185">Reference proteome</keyword>
<dbReference type="Proteomes" id="UP000838412">
    <property type="component" value="Chromosome 10"/>
</dbReference>
<proteinExistence type="predicted"/>
<evidence type="ECO:0000256" key="1">
    <source>
        <dbReference type="SAM" id="Phobius"/>
    </source>
</evidence>
<dbReference type="EMBL" id="OV696695">
    <property type="protein sequence ID" value="CAH1238122.1"/>
    <property type="molecule type" value="Genomic_DNA"/>
</dbReference>
<dbReference type="OrthoDB" id="10522646at2759"/>
<evidence type="ECO:0000313" key="3">
    <source>
        <dbReference type="Proteomes" id="UP000838412"/>
    </source>
</evidence>
<organism evidence="2 3">
    <name type="scientific">Branchiostoma lanceolatum</name>
    <name type="common">Common lancelet</name>
    <name type="synonym">Amphioxus lanceolatum</name>
    <dbReference type="NCBI Taxonomy" id="7740"/>
    <lineage>
        <taxon>Eukaryota</taxon>
        <taxon>Metazoa</taxon>
        <taxon>Chordata</taxon>
        <taxon>Cephalochordata</taxon>
        <taxon>Leptocardii</taxon>
        <taxon>Amphioxiformes</taxon>
        <taxon>Branchiostomatidae</taxon>
        <taxon>Branchiostoma</taxon>
    </lineage>
</organism>
<gene>
    <name evidence="2" type="primary">Hypp5522</name>
    <name evidence="2" type="ORF">BLAG_LOCUS2848</name>
</gene>
<accession>A0A8J9YQC2</accession>
<evidence type="ECO:0000313" key="2">
    <source>
        <dbReference type="EMBL" id="CAH1238122.1"/>
    </source>
</evidence>
<feature type="transmembrane region" description="Helical" evidence="1">
    <location>
        <begin position="12"/>
        <end position="42"/>
    </location>
</feature>
<dbReference type="AlphaFoldDB" id="A0A8J9YQC2"/>
<keyword evidence="1" id="KW-1133">Transmembrane helix</keyword>
<feature type="transmembrane region" description="Helical" evidence="1">
    <location>
        <begin position="72"/>
        <end position="91"/>
    </location>
</feature>
<name>A0A8J9YQC2_BRALA</name>
<keyword evidence="1" id="KW-0812">Transmembrane</keyword>
<protein>
    <submittedName>
        <fullName evidence="2">Hypp5522 protein</fullName>
    </submittedName>
</protein>
<reference evidence="2" key="1">
    <citation type="submission" date="2022-01" db="EMBL/GenBank/DDBJ databases">
        <authorList>
            <person name="Braso-Vives M."/>
        </authorList>
    </citation>
    <scope>NUCLEOTIDE SEQUENCE</scope>
</reference>
<sequence>MEATTDLIFSTLKLVPALLTGLLVPLLAGLLFCIFSLMLLFFDASEPADLSPPPSSLLARLRRGWGPNGLQIGHYLCMVSGVMLAGLVAWWRPVLQY</sequence>